<keyword evidence="4" id="KW-1185">Reference proteome</keyword>
<dbReference type="PROSITE" id="PS51898">
    <property type="entry name" value="TYR_RECOMBINASE"/>
    <property type="match status" value="1"/>
</dbReference>
<dbReference type="InterPro" id="IPR011010">
    <property type="entry name" value="DNA_brk_join_enz"/>
</dbReference>
<dbReference type="InterPro" id="IPR002104">
    <property type="entry name" value="Integrase_catalytic"/>
</dbReference>
<dbReference type="PANTHER" id="PTHR30349:SF91">
    <property type="entry name" value="INTA PROTEIN"/>
    <property type="match status" value="1"/>
</dbReference>
<evidence type="ECO:0000313" key="3">
    <source>
        <dbReference type="EMBL" id="MFB9210161.1"/>
    </source>
</evidence>
<dbReference type="EMBL" id="JBHMEI010000112">
    <property type="protein sequence ID" value="MFB9210161.1"/>
    <property type="molecule type" value="Genomic_DNA"/>
</dbReference>
<dbReference type="CDD" id="cd01189">
    <property type="entry name" value="INT_ICEBs1_C_like"/>
    <property type="match status" value="1"/>
</dbReference>
<evidence type="ECO:0000256" key="1">
    <source>
        <dbReference type="ARBA" id="ARBA00023172"/>
    </source>
</evidence>
<dbReference type="SUPFAM" id="SSF56349">
    <property type="entry name" value="DNA breaking-rejoining enzymes"/>
    <property type="match status" value="1"/>
</dbReference>
<dbReference type="PANTHER" id="PTHR30349">
    <property type="entry name" value="PHAGE INTEGRASE-RELATED"/>
    <property type="match status" value="1"/>
</dbReference>
<dbReference type="InterPro" id="IPR013762">
    <property type="entry name" value="Integrase-like_cat_sf"/>
</dbReference>
<reference evidence="3 4" key="1">
    <citation type="submission" date="2024-09" db="EMBL/GenBank/DDBJ databases">
        <authorList>
            <person name="Sun Q."/>
            <person name="Mori K."/>
        </authorList>
    </citation>
    <scope>NUCLEOTIDE SEQUENCE [LARGE SCALE GENOMIC DNA]</scope>
    <source>
        <strain evidence="3 4">CCM 3426</strain>
    </source>
</reference>
<accession>A0ABV5J092</accession>
<dbReference type="InterPro" id="IPR050090">
    <property type="entry name" value="Tyrosine_recombinase_XerCD"/>
</dbReference>
<name>A0ABV5J092_9ACTN</name>
<feature type="domain" description="Tyr recombinase" evidence="2">
    <location>
        <begin position="42"/>
        <end position="239"/>
    </location>
</feature>
<protein>
    <submittedName>
        <fullName evidence="3">Site-specific integrase</fullName>
    </submittedName>
</protein>
<proteinExistence type="predicted"/>
<comment type="caution">
    <text evidence="3">The sequence shown here is derived from an EMBL/GenBank/DDBJ whole genome shotgun (WGS) entry which is preliminary data.</text>
</comment>
<gene>
    <name evidence="3" type="ORF">ACFFV7_53890</name>
</gene>
<sequence>MRARLIPVNPAVGAELHHPHRPHPVIWTAGRAARRQQSGERPATAVWTEQQLAAFLTDLAQDSLYAAWWLAALRGLRRGELAGLRWTDVDLQSSELTVAQQRVHADVQVVVGPWKGSASCRVVALERETVRVLIRHRERQEELSATAGDRRQDSGYVFTTADGAPPRPDHLTGRFRRLVAASGLPPIRLHDLRHGAATLALAAHTYLKVVQAMLGHASIVLTADTYVSALPEVAHEAARETARLVLNAASALGRQLGS</sequence>
<dbReference type="Gene3D" id="1.10.443.10">
    <property type="entry name" value="Intergrase catalytic core"/>
    <property type="match status" value="1"/>
</dbReference>
<organism evidence="3 4">
    <name type="scientific">Nonomuraea spiralis</name>
    <dbReference type="NCBI Taxonomy" id="46182"/>
    <lineage>
        <taxon>Bacteria</taxon>
        <taxon>Bacillati</taxon>
        <taxon>Actinomycetota</taxon>
        <taxon>Actinomycetes</taxon>
        <taxon>Streptosporangiales</taxon>
        <taxon>Streptosporangiaceae</taxon>
        <taxon>Nonomuraea</taxon>
    </lineage>
</organism>
<keyword evidence="1" id="KW-0233">DNA recombination</keyword>
<dbReference type="Proteomes" id="UP001589647">
    <property type="component" value="Unassembled WGS sequence"/>
</dbReference>
<dbReference type="RefSeq" id="WP_189653661.1">
    <property type="nucleotide sequence ID" value="NZ_BMRC01000045.1"/>
</dbReference>
<evidence type="ECO:0000259" key="2">
    <source>
        <dbReference type="PROSITE" id="PS51898"/>
    </source>
</evidence>
<evidence type="ECO:0000313" key="4">
    <source>
        <dbReference type="Proteomes" id="UP001589647"/>
    </source>
</evidence>
<dbReference type="Pfam" id="PF00589">
    <property type="entry name" value="Phage_integrase"/>
    <property type="match status" value="1"/>
</dbReference>